<sequence>MFRKITIETISPILVHTIFQPIELLIPLWPKTSTMLDCSTIVDLMVPLYPRPRPHPIVYPRNIVHTYTPGFTPEIGCDSFCSLPCATWCELLIVATSTVQ</sequence>
<dbReference type="EMBL" id="CM000881">
    <property type="protein sequence ID" value="KQK08643.1"/>
    <property type="molecule type" value="Genomic_DNA"/>
</dbReference>
<accession>A0A0Q3IS32</accession>
<reference evidence="2" key="3">
    <citation type="submission" date="2018-08" db="UniProtKB">
        <authorList>
            <consortium name="EnsemblPlants"/>
        </authorList>
    </citation>
    <scope>IDENTIFICATION</scope>
    <source>
        <strain evidence="2">cv. Bd21</strain>
    </source>
</reference>
<name>A0A0Q3IS32_BRADI</name>
<organism evidence="1">
    <name type="scientific">Brachypodium distachyon</name>
    <name type="common">Purple false brome</name>
    <name type="synonym">Trachynia distachya</name>
    <dbReference type="NCBI Taxonomy" id="15368"/>
    <lineage>
        <taxon>Eukaryota</taxon>
        <taxon>Viridiplantae</taxon>
        <taxon>Streptophyta</taxon>
        <taxon>Embryophyta</taxon>
        <taxon>Tracheophyta</taxon>
        <taxon>Spermatophyta</taxon>
        <taxon>Magnoliopsida</taxon>
        <taxon>Liliopsida</taxon>
        <taxon>Poales</taxon>
        <taxon>Poaceae</taxon>
        <taxon>BOP clade</taxon>
        <taxon>Pooideae</taxon>
        <taxon>Stipodae</taxon>
        <taxon>Brachypodieae</taxon>
        <taxon>Brachypodium</taxon>
    </lineage>
</organism>
<dbReference type="Proteomes" id="UP000008810">
    <property type="component" value="Chromosome 2"/>
</dbReference>
<dbReference type="InParanoid" id="A0A0Q3IS32"/>
<keyword evidence="3" id="KW-1185">Reference proteome</keyword>
<reference evidence="1" key="2">
    <citation type="submission" date="2017-06" db="EMBL/GenBank/DDBJ databases">
        <title>WGS assembly of Brachypodium distachyon.</title>
        <authorList>
            <consortium name="The International Brachypodium Initiative"/>
            <person name="Lucas S."/>
            <person name="Harmon-Smith M."/>
            <person name="Lail K."/>
            <person name="Tice H."/>
            <person name="Grimwood J."/>
            <person name="Bruce D."/>
            <person name="Barry K."/>
            <person name="Shu S."/>
            <person name="Lindquist E."/>
            <person name="Wang M."/>
            <person name="Pitluck S."/>
            <person name="Vogel J.P."/>
            <person name="Garvin D.F."/>
            <person name="Mockler T.C."/>
            <person name="Schmutz J."/>
            <person name="Rokhsar D."/>
            <person name="Bevan M.W."/>
        </authorList>
    </citation>
    <scope>NUCLEOTIDE SEQUENCE</scope>
    <source>
        <strain evidence="1">Bd21</strain>
    </source>
</reference>
<evidence type="ECO:0000313" key="2">
    <source>
        <dbReference type="EnsemblPlants" id="KQK08643"/>
    </source>
</evidence>
<reference evidence="1 2" key="1">
    <citation type="journal article" date="2010" name="Nature">
        <title>Genome sequencing and analysis of the model grass Brachypodium distachyon.</title>
        <authorList>
            <consortium name="International Brachypodium Initiative"/>
        </authorList>
    </citation>
    <scope>NUCLEOTIDE SEQUENCE [LARGE SCALE GENOMIC DNA]</scope>
    <source>
        <strain evidence="1 2">Bd21</strain>
    </source>
</reference>
<evidence type="ECO:0000313" key="1">
    <source>
        <dbReference type="EMBL" id="KQK08643.1"/>
    </source>
</evidence>
<dbReference type="Gramene" id="KQK08643">
    <property type="protein sequence ID" value="KQK08643"/>
    <property type="gene ID" value="BRADI_2g42997v3"/>
</dbReference>
<dbReference type="EnsemblPlants" id="KQK08643">
    <property type="protein sequence ID" value="KQK08643"/>
    <property type="gene ID" value="BRADI_2g42997v3"/>
</dbReference>
<protein>
    <submittedName>
        <fullName evidence="1 2">Uncharacterized protein</fullName>
    </submittedName>
</protein>
<evidence type="ECO:0000313" key="3">
    <source>
        <dbReference type="Proteomes" id="UP000008810"/>
    </source>
</evidence>
<gene>
    <name evidence="1" type="ORF">BRADI_2g42997v3</name>
</gene>
<proteinExistence type="predicted"/>
<dbReference type="AlphaFoldDB" id="A0A0Q3IS32"/>